<evidence type="ECO:0000259" key="1">
    <source>
        <dbReference type="Pfam" id="PF00561"/>
    </source>
</evidence>
<feature type="domain" description="AB hydrolase-1" evidence="1">
    <location>
        <begin position="20"/>
        <end position="253"/>
    </location>
</feature>
<dbReference type="GO" id="GO:0046503">
    <property type="term" value="P:glycerolipid catabolic process"/>
    <property type="evidence" value="ECO:0007669"/>
    <property type="project" value="TreeGrafter"/>
</dbReference>
<organism evidence="2 3">
    <name type="scientific">Ilumatobacter fluminis</name>
    <dbReference type="NCBI Taxonomy" id="467091"/>
    <lineage>
        <taxon>Bacteria</taxon>
        <taxon>Bacillati</taxon>
        <taxon>Actinomycetota</taxon>
        <taxon>Acidimicrobiia</taxon>
        <taxon>Acidimicrobiales</taxon>
        <taxon>Ilumatobacteraceae</taxon>
        <taxon>Ilumatobacter</taxon>
    </lineage>
</organism>
<sequence>MEAVRVGDIDVCFEVHGSGPHVLLISGTGGDLRVDANRSAHPLTDGHEVLMYDQRGLGRTSKPDEPYTMEQYADDAAGLMRELGWARAHVVGISFGGMVAQHLALRHPGLVDRLVLCCTSSGGAGGSSFDLLSLADRPRAERAELLLPVMDTRNDLSTDPPTLAPLFDRLAPFMAAPPLNADDPASELGARRQLEARADHDVYDRLGEITMPTLVAGGLHDGQAPPENVERLAAALPDATLRFFEGGHMFLLQDRSAWPAIVDFLAP</sequence>
<dbReference type="EMBL" id="SOAU01000001">
    <property type="protein sequence ID" value="TDT15215.1"/>
    <property type="molecule type" value="Genomic_DNA"/>
</dbReference>
<dbReference type="PANTHER" id="PTHR43433">
    <property type="entry name" value="HYDROLASE, ALPHA/BETA FOLD FAMILY PROTEIN"/>
    <property type="match status" value="1"/>
</dbReference>
<dbReference type="RefSeq" id="WP_133867686.1">
    <property type="nucleotide sequence ID" value="NZ_SOAU01000001.1"/>
</dbReference>
<keyword evidence="3" id="KW-1185">Reference proteome</keyword>
<dbReference type="Pfam" id="PF00561">
    <property type="entry name" value="Abhydrolase_1"/>
    <property type="match status" value="1"/>
</dbReference>
<dbReference type="Proteomes" id="UP000294558">
    <property type="component" value="Unassembled WGS sequence"/>
</dbReference>
<dbReference type="PANTHER" id="PTHR43433:SF5">
    <property type="entry name" value="AB HYDROLASE-1 DOMAIN-CONTAINING PROTEIN"/>
    <property type="match status" value="1"/>
</dbReference>
<gene>
    <name evidence="2" type="ORF">BDK89_0780</name>
</gene>
<dbReference type="InterPro" id="IPR029058">
    <property type="entry name" value="AB_hydrolase_fold"/>
</dbReference>
<dbReference type="PRINTS" id="PR00111">
    <property type="entry name" value="ABHYDROLASE"/>
</dbReference>
<comment type="caution">
    <text evidence="2">The sequence shown here is derived from an EMBL/GenBank/DDBJ whole genome shotgun (WGS) entry which is preliminary data.</text>
</comment>
<proteinExistence type="predicted"/>
<protein>
    <submittedName>
        <fullName evidence="2">3-oxoadipate enol-lactonase</fullName>
    </submittedName>
</protein>
<name>A0A4R7HWB9_9ACTN</name>
<dbReference type="SUPFAM" id="SSF53474">
    <property type="entry name" value="alpha/beta-Hydrolases"/>
    <property type="match status" value="1"/>
</dbReference>
<accession>A0A4R7HWB9</accession>
<dbReference type="InterPro" id="IPR050471">
    <property type="entry name" value="AB_hydrolase"/>
</dbReference>
<evidence type="ECO:0000313" key="3">
    <source>
        <dbReference type="Proteomes" id="UP000294558"/>
    </source>
</evidence>
<dbReference type="GO" id="GO:0004806">
    <property type="term" value="F:triacylglycerol lipase activity"/>
    <property type="evidence" value="ECO:0007669"/>
    <property type="project" value="TreeGrafter"/>
</dbReference>
<dbReference type="AlphaFoldDB" id="A0A4R7HWB9"/>
<dbReference type="InterPro" id="IPR000073">
    <property type="entry name" value="AB_hydrolase_1"/>
</dbReference>
<evidence type="ECO:0000313" key="2">
    <source>
        <dbReference type="EMBL" id="TDT15215.1"/>
    </source>
</evidence>
<dbReference type="Gene3D" id="3.40.50.1820">
    <property type="entry name" value="alpha/beta hydrolase"/>
    <property type="match status" value="1"/>
</dbReference>
<dbReference type="OrthoDB" id="9796770at2"/>
<reference evidence="2 3" key="1">
    <citation type="submission" date="2019-03" db="EMBL/GenBank/DDBJ databases">
        <title>Sequencing the genomes of 1000 actinobacteria strains.</title>
        <authorList>
            <person name="Klenk H.-P."/>
        </authorList>
    </citation>
    <scope>NUCLEOTIDE SEQUENCE [LARGE SCALE GENOMIC DNA]</scope>
    <source>
        <strain evidence="2 3">DSM 18936</strain>
    </source>
</reference>